<protein>
    <submittedName>
        <fullName evidence="1">Uncharacterized protein</fullName>
    </submittedName>
</protein>
<comment type="caution">
    <text evidence="1">The sequence shown here is derived from an EMBL/GenBank/DDBJ whole genome shotgun (WGS) entry which is preliminary data.</text>
</comment>
<accession>A0ABD3ZVS4</accession>
<sequence length="41" mass="5169">MWNMRKTPSFLVFLLFYCRRMDILRKNKGRRDFLDSLSEHF</sequence>
<evidence type="ECO:0000313" key="1">
    <source>
        <dbReference type="EMBL" id="KIL32079.1"/>
    </source>
</evidence>
<dbReference type="Proteomes" id="UP000031970">
    <property type="component" value="Unassembled WGS sequence"/>
</dbReference>
<evidence type="ECO:0000313" key="2">
    <source>
        <dbReference type="Proteomes" id="UP000031970"/>
    </source>
</evidence>
<proteinExistence type="predicted"/>
<organism evidence="1 2">
    <name type="scientific">Bacillus subtilis subsp. subtilis</name>
    <dbReference type="NCBI Taxonomy" id="135461"/>
    <lineage>
        <taxon>Bacteria</taxon>
        <taxon>Bacillati</taxon>
        <taxon>Bacillota</taxon>
        <taxon>Bacilli</taxon>
        <taxon>Bacillales</taxon>
        <taxon>Bacillaceae</taxon>
        <taxon>Bacillus</taxon>
    </lineage>
</organism>
<dbReference type="AlphaFoldDB" id="A0ABD3ZVS4"/>
<gene>
    <name evidence="1" type="ORF">B4067_3674</name>
</gene>
<dbReference type="EMBL" id="JSXS01000039">
    <property type="protein sequence ID" value="KIL32079.1"/>
    <property type="molecule type" value="Genomic_DNA"/>
</dbReference>
<reference evidence="1 2" key="1">
    <citation type="submission" date="2014-11" db="EMBL/GenBank/DDBJ databases">
        <title>Draft Genome Sequences of Nine Bacillus subtilis Strains that Form Spores with High Heat-Resistance.</title>
        <authorList>
            <person name="Krawcyk A.O."/>
            <person name="Berendsen E.M."/>
            <person name="de Jong A."/>
            <person name="Holsappel S."/>
            <person name="Eijlander R.T."/>
            <person name="Wells-Bennik M."/>
            <person name="Kuipers O.P."/>
        </authorList>
    </citation>
    <scope>NUCLEOTIDE SEQUENCE [LARGE SCALE GENOMIC DNA]</scope>
    <source>
        <strain evidence="1 2">B4067</strain>
    </source>
</reference>
<name>A0ABD3ZVS4_BACIU</name>